<sequence length="548" mass="56931">MKFGPVPLDQAEGGIAAHSIRCAEGVVRKGTRLGPADIAILRAAGLSEVVVAQLDAGDRPEDEVAHSLALRVAGSNIRVEAPFTGRSNLYADADGVLEVDAPQVDEFNGRDEAITLATLPPFQPVKAGDMLATVKIIPFAVDGTVADTTLAETGALLRVHPFVRRKVAVISTLLPGLAPKVVEKTLRVTAARLAPAGALVSHDLRVPHATGPLTEAIRHVRDEGAELVLIFGASAITDRRDVIPAALVSAGGMVERLGMPVDPGNLALLGRLGSVPVIGAPGCARSPKENGFDWLLMRLIAGLDVTAADVARLGVGGLLTEIVTRPQPREEPPAEMADSLPRVAAVLLAAGRGTRMGGPNKLLEPVAGVPVVRRVADAALASHAQSLVVVTGHEHQRVEAALSGLPVSFVHNPDYPSGMASSVRRGIAALPESVDGALILLGDMPLVGTGLMDTVIDAFAPERGRLIVVPMADEQRGNPVLWSRRFFPELMALEGDIGARRLIAAHGEAVHEVSAAGPAPFLDVDTPEALAQARALAPSAASPENAAE</sequence>
<dbReference type="SUPFAM" id="SSF53218">
    <property type="entry name" value="Molybdenum cofactor biosynthesis proteins"/>
    <property type="match status" value="1"/>
</dbReference>
<dbReference type="InterPro" id="IPR025877">
    <property type="entry name" value="MobA-like_NTP_Trfase"/>
</dbReference>
<keyword evidence="3" id="KW-0418">Kinase</keyword>
<dbReference type="Gene3D" id="3.90.105.10">
    <property type="entry name" value="Molybdopterin biosynthesis moea protein, domain 2"/>
    <property type="match status" value="1"/>
</dbReference>
<keyword evidence="1" id="KW-0460">Magnesium</keyword>
<dbReference type="SMART" id="SM00852">
    <property type="entry name" value="MoCF_biosynth"/>
    <property type="match status" value="1"/>
</dbReference>
<comment type="caution">
    <text evidence="3">The sequence shown here is derived from an EMBL/GenBank/DDBJ whole genome shotgun (WGS) entry which is preliminary data.</text>
</comment>
<dbReference type="InterPro" id="IPR012184">
    <property type="entry name" value="Bifunc_Mopterin-bd"/>
</dbReference>
<dbReference type="CDD" id="cd04182">
    <property type="entry name" value="GT_2_like_f"/>
    <property type="match status" value="1"/>
</dbReference>
<dbReference type="PANTHER" id="PTHR43777">
    <property type="entry name" value="MOLYBDENUM COFACTOR CYTIDYLYLTRANSFERASE"/>
    <property type="match status" value="1"/>
</dbReference>
<organism evidence="3 4">
    <name type="scientific">Azorhizobium oxalatiphilum</name>
    <dbReference type="NCBI Taxonomy" id="980631"/>
    <lineage>
        <taxon>Bacteria</taxon>
        <taxon>Pseudomonadati</taxon>
        <taxon>Pseudomonadota</taxon>
        <taxon>Alphaproteobacteria</taxon>
        <taxon>Hyphomicrobiales</taxon>
        <taxon>Xanthobacteraceae</taxon>
        <taxon>Azorhizobium</taxon>
    </lineage>
</organism>
<keyword evidence="3" id="KW-0808">Transferase</keyword>
<dbReference type="InterPro" id="IPR029044">
    <property type="entry name" value="Nucleotide-diphossugar_trans"/>
</dbReference>
<accession>A0A917C362</accession>
<dbReference type="GO" id="GO:0016779">
    <property type="term" value="F:nucleotidyltransferase activity"/>
    <property type="evidence" value="ECO:0007669"/>
    <property type="project" value="UniProtKB-ARBA"/>
</dbReference>
<keyword evidence="4" id="KW-1185">Reference proteome</keyword>
<dbReference type="Gene3D" id="3.40.980.10">
    <property type="entry name" value="MoaB/Mog-like domain"/>
    <property type="match status" value="1"/>
</dbReference>
<dbReference type="CDD" id="cd03522">
    <property type="entry name" value="MoeA_like"/>
    <property type="match status" value="1"/>
</dbReference>
<dbReference type="InterPro" id="IPR001453">
    <property type="entry name" value="MoaB/Mog_dom"/>
</dbReference>
<proteinExistence type="predicted"/>
<dbReference type="PIRSF" id="PIRSF036626">
    <property type="entry name" value="MPTBd_MobAlike"/>
    <property type="match status" value="1"/>
</dbReference>
<reference evidence="3" key="2">
    <citation type="submission" date="2020-09" db="EMBL/GenBank/DDBJ databases">
        <authorList>
            <person name="Sun Q."/>
            <person name="Sedlacek I."/>
        </authorList>
    </citation>
    <scope>NUCLEOTIDE SEQUENCE</scope>
    <source>
        <strain evidence="3">CCM 7897</strain>
    </source>
</reference>
<reference evidence="3" key="1">
    <citation type="journal article" date="2014" name="Int. J. Syst. Evol. Microbiol.">
        <title>Complete genome sequence of Corynebacterium casei LMG S-19264T (=DSM 44701T), isolated from a smear-ripened cheese.</title>
        <authorList>
            <consortium name="US DOE Joint Genome Institute (JGI-PGF)"/>
            <person name="Walter F."/>
            <person name="Albersmeier A."/>
            <person name="Kalinowski J."/>
            <person name="Ruckert C."/>
        </authorList>
    </citation>
    <scope>NUCLEOTIDE SEQUENCE</scope>
    <source>
        <strain evidence="3">CCM 7897</strain>
    </source>
</reference>
<name>A0A917C362_9HYPH</name>
<dbReference type="EMBL" id="BMCT01000004">
    <property type="protein sequence ID" value="GGF69691.1"/>
    <property type="molecule type" value="Genomic_DNA"/>
</dbReference>
<dbReference type="GO" id="GO:0016301">
    <property type="term" value="F:kinase activity"/>
    <property type="evidence" value="ECO:0007669"/>
    <property type="project" value="UniProtKB-KW"/>
</dbReference>
<dbReference type="SUPFAM" id="SSF53448">
    <property type="entry name" value="Nucleotide-diphospho-sugar transferases"/>
    <property type="match status" value="1"/>
</dbReference>
<dbReference type="Proteomes" id="UP000606044">
    <property type="component" value="Unassembled WGS sequence"/>
</dbReference>
<evidence type="ECO:0000256" key="1">
    <source>
        <dbReference type="ARBA" id="ARBA00022842"/>
    </source>
</evidence>
<dbReference type="Pfam" id="PF12804">
    <property type="entry name" value="NTP_transf_3"/>
    <property type="match status" value="1"/>
</dbReference>
<gene>
    <name evidence="3" type="ORF">GCM10007301_31730</name>
</gene>
<dbReference type="AlphaFoldDB" id="A0A917C362"/>
<dbReference type="RefSeq" id="WP_188580266.1">
    <property type="nucleotide sequence ID" value="NZ_BMCT01000004.1"/>
</dbReference>
<evidence type="ECO:0000313" key="4">
    <source>
        <dbReference type="Proteomes" id="UP000606044"/>
    </source>
</evidence>
<feature type="domain" description="MoaB/Mog" evidence="2">
    <location>
        <begin position="168"/>
        <end position="301"/>
    </location>
</feature>
<protein>
    <submittedName>
        <fullName evidence="3">4-diphosphocytidyl-2C-methyl-D-erythritol kinase</fullName>
    </submittedName>
</protein>
<evidence type="ECO:0000313" key="3">
    <source>
        <dbReference type="EMBL" id="GGF69691.1"/>
    </source>
</evidence>
<evidence type="ECO:0000259" key="2">
    <source>
        <dbReference type="SMART" id="SM00852"/>
    </source>
</evidence>
<dbReference type="PANTHER" id="PTHR43777:SF1">
    <property type="entry name" value="MOLYBDENUM COFACTOR CYTIDYLYLTRANSFERASE"/>
    <property type="match status" value="1"/>
</dbReference>
<dbReference type="Gene3D" id="3.90.550.10">
    <property type="entry name" value="Spore Coat Polysaccharide Biosynthesis Protein SpsA, Chain A"/>
    <property type="match status" value="1"/>
</dbReference>
<dbReference type="InterPro" id="IPR036425">
    <property type="entry name" value="MoaB/Mog-like_dom_sf"/>
</dbReference>